<feature type="compositionally biased region" description="Low complexity" evidence="6">
    <location>
        <begin position="1128"/>
        <end position="1140"/>
    </location>
</feature>
<dbReference type="PANTHER" id="PTHR23030:SF30">
    <property type="entry name" value="TYROSINE-PROTEIN PHOSPHATASE NON-RECEPTOR TYPE 23"/>
    <property type="match status" value="1"/>
</dbReference>
<protein>
    <recommendedName>
        <fullName evidence="5">BRO domain-containing protein 1</fullName>
    </recommendedName>
</protein>
<feature type="region of interest" description="Disordered" evidence="6">
    <location>
        <begin position="854"/>
        <end position="1148"/>
    </location>
</feature>
<dbReference type="InterPro" id="IPR038499">
    <property type="entry name" value="BRO1_sf"/>
</dbReference>
<organism evidence="8 9">
    <name type="scientific">Tilletia horrida</name>
    <dbReference type="NCBI Taxonomy" id="155126"/>
    <lineage>
        <taxon>Eukaryota</taxon>
        <taxon>Fungi</taxon>
        <taxon>Dikarya</taxon>
        <taxon>Basidiomycota</taxon>
        <taxon>Ustilaginomycotina</taxon>
        <taxon>Exobasidiomycetes</taxon>
        <taxon>Tilletiales</taxon>
        <taxon>Tilletiaceae</taxon>
        <taxon>Tilletia</taxon>
    </lineage>
</organism>
<dbReference type="Gene3D" id="1.20.140.50">
    <property type="entry name" value="alix/aip1 like domains"/>
    <property type="match status" value="1"/>
</dbReference>
<accession>A0AAN6GRN6</accession>
<dbReference type="EMBL" id="JAPDMZ010000159">
    <property type="protein sequence ID" value="KAK0547519.1"/>
    <property type="molecule type" value="Genomic_DNA"/>
</dbReference>
<feature type="compositionally biased region" description="Polar residues" evidence="6">
    <location>
        <begin position="1003"/>
        <end position="1015"/>
    </location>
</feature>
<dbReference type="SMART" id="SM01041">
    <property type="entry name" value="BRO1"/>
    <property type="match status" value="1"/>
</dbReference>
<dbReference type="PROSITE" id="PS51180">
    <property type="entry name" value="BRO1"/>
    <property type="match status" value="1"/>
</dbReference>
<evidence type="ECO:0000256" key="6">
    <source>
        <dbReference type="SAM" id="MobiDB-lite"/>
    </source>
</evidence>
<feature type="compositionally biased region" description="Polar residues" evidence="6">
    <location>
        <begin position="882"/>
        <end position="898"/>
    </location>
</feature>
<feature type="domain" description="BRO1" evidence="7">
    <location>
        <begin position="7"/>
        <end position="414"/>
    </location>
</feature>
<dbReference type="GO" id="GO:0005768">
    <property type="term" value="C:endosome"/>
    <property type="evidence" value="ECO:0007669"/>
    <property type="project" value="UniProtKB-SubCell"/>
</dbReference>
<feature type="compositionally biased region" description="Low complexity" evidence="6">
    <location>
        <begin position="944"/>
        <end position="989"/>
    </location>
</feature>
<dbReference type="InterPro" id="IPR025304">
    <property type="entry name" value="ALIX_V_dom"/>
</dbReference>
<feature type="compositionally biased region" description="Pro residues" evidence="6">
    <location>
        <begin position="990"/>
        <end position="1002"/>
    </location>
</feature>
<comment type="subcellular location">
    <subcellularLocation>
        <location evidence="2">Cytoplasm</location>
    </subcellularLocation>
    <subcellularLocation>
        <location evidence="1">Endosome</location>
    </subcellularLocation>
</comment>
<feature type="region of interest" description="Disordered" evidence="6">
    <location>
        <begin position="797"/>
        <end position="842"/>
    </location>
</feature>
<keyword evidence="3" id="KW-0963">Cytoplasm</keyword>
<dbReference type="CDD" id="cd09242">
    <property type="entry name" value="BRO1_ScBro1_like"/>
    <property type="match status" value="1"/>
</dbReference>
<evidence type="ECO:0000256" key="4">
    <source>
        <dbReference type="ARBA" id="ARBA00022753"/>
    </source>
</evidence>
<sequence length="1148" mass="124488">MAEQQCPLIAIPIKLTEAVDLAGPVKTIITNSYGEDPAKYAEHLSALSRARQDAVKEGGAGNIATQRDLLYKWFHILELIELRFPELRIPFPWKDAFTKKPISQYSIAYEKASVIFNIASTLSSYAASQGRHAGNPDGLKRAYTSFRQAAGMFSYINENFLHAPSTDMSRDVIKCLVNLMLAQASEVFLEKSVEERKGNGLVAKIASHTSSMYVTLAEDMKEWVNKSIFDRLWLMLVQVKGKYFASVTQYYRALADDTKGDHGVCLVRLTLAETLAREASRLMAPLNASLLAAPVPPSTLPSDAATALTALVSTHLALCTGRKEVAIKDNDLIYHDILPSESALEAVDKFAAASPISIQDIYATPEVQKAIGQVDLFSTLVPLGVHESASMYSEEKAKLARAETERNDIANGELQAALDYMGLPAALGLYKNTDAAIADLTDPGPEVMAWAEEEARGGGARGADGLGDSPDGIDSALHQIGSFRLKASQELEASGVALDDETRECERSRVKYDHRWSQEPSGIENRELRQELKLQREALASATANDEKIELLWKQIKSDVQLLVRGRDALEQAFAEAISAVPADGSSATSSNRPQPNLLDLDDAEEDQKRVNAAEDEEKMTLQVKHLEALLAKLPKIKKERNDVLSDLKERIQTDDISHLLILNKRNTPSNGQENSLFQAELEKFKPHQQRIALSIKQQTSTLAEVTESWKELTESPLGRRSRSLHDARKRARQNLVDRLRQARDGYAEVRAAVHRGLQFYEELDTISSKLRKDTQTFVGRRRADAQKLANELEWDNKLAEPNVKPGSLAPAPSATPAVAPTPANHMPRQTVASVPEPAPVPSARSLQYASIYSPQHITSPPPPPSSTTGPPPPPAVPPTSAFASQYMGTTSSPMTSPLNPPSAYSAPPPGPQQYQTTSYPAYSQSAVQKPPSHYQSPPPPVPHSQSSYYSSGPPSSPPSSSNVPSVHSLNLAGLSLGSGTPASNSASPAPGPGLPPPPPQPFVSQYNPNPNTSAYGSGAYQPPPQPQQQQHHQPYGAPPPPAPSHSPYQAQPGYSNPLSPVSPSGPTSPPGAYGHAPPAPGGYHSYQQPPQPNYAQHQQPHSYQQQQPAPPGAGYPYSGPPPPPQPQQQQSQPQYGYGQAPPPGWPR</sequence>
<feature type="compositionally biased region" description="Low complexity" evidence="6">
    <location>
        <begin position="1046"/>
        <end position="1085"/>
    </location>
</feature>
<dbReference type="AlphaFoldDB" id="A0AAN6GRN6"/>
<feature type="compositionally biased region" description="Low complexity" evidence="6">
    <location>
        <begin position="1095"/>
        <end position="1108"/>
    </location>
</feature>
<dbReference type="PANTHER" id="PTHR23030">
    <property type="entry name" value="PCD6 INTERACTING PROTEIN-RELATED"/>
    <property type="match status" value="1"/>
</dbReference>
<keyword evidence="4" id="KW-0967">Endosome</keyword>
<dbReference type="Pfam" id="PF13949">
    <property type="entry name" value="ALIX_LYPXL_bnd"/>
    <property type="match status" value="1"/>
</dbReference>
<evidence type="ECO:0000313" key="9">
    <source>
        <dbReference type="Proteomes" id="UP001176517"/>
    </source>
</evidence>
<dbReference type="GO" id="GO:0043328">
    <property type="term" value="P:protein transport to vacuole involved in ubiquitin-dependent protein catabolic process via the multivesicular body sorting pathway"/>
    <property type="evidence" value="ECO:0007669"/>
    <property type="project" value="TreeGrafter"/>
</dbReference>
<evidence type="ECO:0000256" key="3">
    <source>
        <dbReference type="ARBA" id="ARBA00022490"/>
    </source>
</evidence>
<dbReference type="Pfam" id="PF03097">
    <property type="entry name" value="BRO1"/>
    <property type="match status" value="1"/>
</dbReference>
<evidence type="ECO:0000256" key="5">
    <source>
        <dbReference type="ARBA" id="ARBA00041284"/>
    </source>
</evidence>
<reference evidence="8" key="1">
    <citation type="journal article" date="2023" name="PhytoFront">
        <title>Draft Genome Resources of Seven Strains of Tilletia horrida, Causal Agent of Kernel Smut of Rice.</title>
        <authorList>
            <person name="Khanal S."/>
            <person name="Antony Babu S."/>
            <person name="Zhou X.G."/>
        </authorList>
    </citation>
    <scope>NUCLEOTIDE SEQUENCE</scope>
    <source>
        <strain evidence="8">TX6</strain>
    </source>
</reference>
<dbReference type="Proteomes" id="UP001176517">
    <property type="component" value="Unassembled WGS sequence"/>
</dbReference>
<feature type="compositionally biased region" description="Polar residues" evidence="6">
    <location>
        <begin position="586"/>
        <end position="595"/>
    </location>
</feature>
<proteinExistence type="predicted"/>
<feature type="compositionally biased region" description="Polar residues" evidence="6">
    <location>
        <begin position="916"/>
        <end position="928"/>
    </location>
</feature>
<evidence type="ECO:0000259" key="7">
    <source>
        <dbReference type="PROSITE" id="PS51180"/>
    </source>
</evidence>
<evidence type="ECO:0000256" key="1">
    <source>
        <dbReference type="ARBA" id="ARBA00004177"/>
    </source>
</evidence>
<feature type="compositionally biased region" description="Pro residues" evidence="6">
    <location>
        <begin position="1109"/>
        <end position="1127"/>
    </location>
</feature>
<name>A0AAN6GRN6_9BASI</name>
<dbReference type="Gene3D" id="1.20.120.560">
    <property type="entry name" value="alix/aip1 in complex with the ypdl late domain"/>
    <property type="match status" value="1"/>
</dbReference>
<gene>
    <name evidence="8" type="primary">BRO1</name>
    <name evidence="8" type="ORF">OC846_004825</name>
</gene>
<feature type="compositionally biased region" description="Low complexity" evidence="6">
    <location>
        <begin position="806"/>
        <end position="824"/>
    </location>
</feature>
<dbReference type="InterPro" id="IPR004328">
    <property type="entry name" value="BRO1_dom"/>
</dbReference>
<evidence type="ECO:0000313" key="8">
    <source>
        <dbReference type="EMBL" id="KAK0547519.1"/>
    </source>
</evidence>
<evidence type="ECO:0000256" key="2">
    <source>
        <dbReference type="ARBA" id="ARBA00004496"/>
    </source>
</evidence>
<feature type="compositionally biased region" description="Pro residues" evidence="6">
    <location>
        <begin position="860"/>
        <end position="878"/>
    </location>
</feature>
<dbReference type="Gene3D" id="1.25.40.280">
    <property type="entry name" value="alix/aip1 like domains"/>
    <property type="match status" value="1"/>
</dbReference>
<feature type="compositionally biased region" description="Low complexity" evidence="6">
    <location>
        <begin position="832"/>
        <end position="842"/>
    </location>
</feature>
<keyword evidence="9" id="KW-1185">Reference proteome</keyword>
<feature type="region of interest" description="Disordered" evidence="6">
    <location>
        <begin position="581"/>
        <end position="603"/>
    </location>
</feature>
<comment type="caution">
    <text evidence="8">The sequence shown here is derived from an EMBL/GenBank/DDBJ whole genome shotgun (WGS) entry which is preliminary data.</text>
</comment>